<organism evidence="8 9">
    <name type="scientific">Anaerovibrio lipolyticus</name>
    <dbReference type="NCBI Taxonomy" id="82374"/>
    <lineage>
        <taxon>Bacteria</taxon>
        <taxon>Bacillati</taxon>
        <taxon>Bacillota</taxon>
        <taxon>Negativicutes</taxon>
        <taxon>Selenomonadales</taxon>
        <taxon>Selenomonadaceae</taxon>
        <taxon>Anaerovibrio</taxon>
    </lineage>
</organism>
<dbReference type="AlphaFoldDB" id="A0A0B2J9L4"/>
<evidence type="ECO:0000256" key="1">
    <source>
        <dbReference type="ARBA" id="ARBA00004651"/>
    </source>
</evidence>
<keyword evidence="9" id="KW-1185">Reference proteome</keyword>
<keyword evidence="4 6" id="KW-1133">Transmembrane helix</keyword>
<dbReference type="Gene3D" id="3.30.70.120">
    <property type="match status" value="1"/>
</dbReference>
<reference evidence="8 9" key="1">
    <citation type="journal article" date="2013" name="PLoS ONE">
        <title>Identification and characterization of three novel lipases belonging to families II and V from Anaerovibrio lipolyticus 5ST.</title>
        <authorList>
            <person name="Prive F."/>
            <person name="Kaderbhai N.N."/>
            <person name="Girdwood S."/>
            <person name="Worgan H.J."/>
            <person name="Pinloche E."/>
            <person name="Scollan N.D."/>
            <person name="Huws S.A."/>
            <person name="Newbold C.J."/>
        </authorList>
    </citation>
    <scope>NUCLEOTIDE SEQUENCE [LARGE SCALE GENOMIC DNA]</scope>
    <source>
        <strain evidence="8 9">5S</strain>
    </source>
</reference>
<dbReference type="Proteomes" id="UP000030993">
    <property type="component" value="Unassembled WGS sequence"/>
</dbReference>
<proteinExistence type="predicted"/>
<dbReference type="PANTHER" id="PTHR33545:SF5">
    <property type="entry name" value="UPF0750 MEMBRANE PROTEIN YITT"/>
    <property type="match status" value="1"/>
</dbReference>
<dbReference type="InterPro" id="IPR019264">
    <property type="entry name" value="DUF2179"/>
</dbReference>
<dbReference type="eggNOG" id="COG1284">
    <property type="taxonomic scope" value="Bacteria"/>
</dbReference>
<dbReference type="STRING" id="82374.NZ47_14055"/>
<evidence type="ECO:0000256" key="2">
    <source>
        <dbReference type="ARBA" id="ARBA00022475"/>
    </source>
</evidence>
<feature type="transmembrane region" description="Helical" evidence="6">
    <location>
        <begin position="83"/>
        <end position="102"/>
    </location>
</feature>
<protein>
    <recommendedName>
        <fullName evidence="7">DUF2179 domain-containing protein</fullName>
    </recommendedName>
</protein>
<evidence type="ECO:0000259" key="7">
    <source>
        <dbReference type="Pfam" id="PF10035"/>
    </source>
</evidence>
<dbReference type="GO" id="GO:0005886">
    <property type="term" value="C:plasma membrane"/>
    <property type="evidence" value="ECO:0007669"/>
    <property type="project" value="UniProtKB-SubCell"/>
</dbReference>
<dbReference type="InterPro" id="IPR015867">
    <property type="entry name" value="N-reg_PII/ATP_PRibTrfase_C"/>
</dbReference>
<comment type="subcellular location">
    <subcellularLocation>
        <location evidence="1">Cell membrane</location>
        <topology evidence="1">Multi-pass membrane protein</topology>
    </subcellularLocation>
</comment>
<feature type="domain" description="DUF2179" evidence="7">
    <location>
        <begin position="222"/>
        <end position="276"/>
    </location>
</feature>
<keyword evidence="3 6" id="KW-0812">Transmembrane</keyword>
<comment type="caution">
    <text evidence="8">The sequence shown here is derived from an EMBL/GenBank/DDBJ whole genome shotgun (WGS) entry which is preliminary data.</text>
</comment>
<dbReference type="Pfam" id="PF02588">
    <property type="entry name" value="YitT_membrane"/>
    <property type="match status" value="1"/>
</dbReference>
<sequence length="297" mass="32073">MTKSAVKIILRLCLILLGCFITAMGFNLFLIPAHLLTGGISGISMIVYYLTGLPVGAQNLVYNLPILYLAYRIFGKRYFMDTIIGTVAFSLILDATAFVIDWRVCADPILNAVFGGVLSGIGFGLVFRANANTGGLDVLGAVIKKFYSVDLGTAVAVLNFAIVSASAFMFELEEALLSFAGIYVTAELTNRVVAGFNREKSIVIISPKSSEICDEIMSGIHRGVTYINGRGGMSGASCDVLFTVVRLTQVAQVKAIVDHYDAQAFMIVSDTSEVSGRGFTMECESYEEACKKWSHNV</sequence>
<dbReference type="CDD" id="cd16380">
    <property type="entry name" value="YitT_C"/>
    <property type="match status" value="1"/>
</dbReference>
<keyword evidence="2" id="KW-1003">Cell membrane</keyword>
<feature type="transmembrane region" description="Helical" evidence="6">
    <location>
        <begin position="12"/>
        <end position="34"/>
    </location>
</feature>
<accession>A0A0B2J9L4</accession>
<evidence type="ECO:0000256" key="5">
    <source>
        <dbReference type="ARBA" id="ARBA00023136"/>
    </source>
</evidence>
<dbReference type="PANTHER" id="PTHR33545">
    <property type="entry name" value="UPF0750 MEMBRANE PROTEIN YITT-RELATED"/>
    <property type="match status" value="1"/>
</dbReference>
<dbReference type="InterPro" id="IPR051461">
    <property type="entry name" value="UPF0750_membrane"/>
</dbReference>
<evidence type="ECO:0000256" key="3">
    <source>
        <dbReference type="ARBA" id="ARBA00022692"/>
    </source>
</evidence>
<evidence type="ECO:0000256" key="4">
    <source>
        <dbReference type="ARBA" id="ARBA00022989"/>
    </source>
</evidence>
<name>A0A0B2J9L4_9FIRM</name>
<dbReference type="RefSeq" id="WP_039212411.1">
    <property type="nucleotide sequence ID" value="NZ_JSCE01000265.1"/>
</dbReference>
<feature type="transmembrane region" description="Helical" evidence="6">
    <location>
        <begin position="147"/>
        <end position="170"/>
    </location>
</feature>
<gene>
    <name evidence="8" type="ORF">NZ47_14055</name>
</gene>
<evidence type="ECO:0000313" key="9">
    <source>
        <dbReference type="Proteomes" id="UP000030993"/>
    </source>
</evidence>
<evidence type="ECO:0000256" key="6">
    <source>
        <dbReference type="SAM" id="Phobius"/>
    </source>
</evidence>
<dbReference type="InterPro" id="IPR003740">
    <property type="entry name" value="YitT"/>
</dbReference>
<dbReference type="PIRSF" id="PIRSF006483">
    <property type="entry name" value="Membrane_protein_YitT"/>
    <property type="match status" value="1"/>
</dbReference>
<dbReference type="EMBL" id="JSCE01000265">
    <property type="protein sequence ID" value="KHM45080.1"/>
    <property type="molecule type" value="Genomic_DNA"/>
</dbReference>
<feature type="transmembrane region" description="Helical" evidence="6">
    <location>
        <begin position="46"/>
        <end position="71"/>
    </location>
</feature>
<evidence type="ECO:0000313" key="8">
    <source>
        <dbReference type="EMBL" id="KHM45080.1"/>
    </source>
</evidence>
<dbReference type="Pfam" id="PF10035">
    <property type="entry name" value="DUF2179"/>
    <property type="match status" value="1"/>
</dbReference>
<keyword evidence="5 6" id="KW-0472">Membrane</keyword>
<feature type="transmembrane region" description="Helical" evidence="6">
    <location>
        <begin position="108"/>
        <end position="127"/>
    </location>
</feature>